<evidence type="ECO:0000313" key="3">
    <source>
        <dbReference type="Proteomes" id="UP000240989"/>
    </source>
</evidence>
<proteinExistence type="predicted"/>
<name>A0ABX5GYM9_PHOAN</name>
<evidence type="ECO:0000313" key="2">
    <source>
        <dbReference type="EMBL" id="PSX01662.1"/>
    </source>
</evidence>
<sequence>MLINGVVLSKKTILNSVLITILFISAIAGHLERIMNSETKTDRNFNAQRKVMSREDLYKFRYQKSPIKCDYNGYYRLAITPKKEDKHGGRVKTQYYSEYTDHNNKKHYTRLSIVSIYDDENNVGFRLKGQTADRNYRQDVSYYINNGILELKINDLRDQLNKTVLTSPRSICKKLSLI</sequence>
<organism evidence="2 3">
    <name type="scientific">Photobacterium angustum</name>
    <dbReference type="NCBI Taxonomy" id="661"/>
    <lineage>
        <taxon>Bacteria</taxon>
        <taxon>Pseudomonadati</taxon>
        <taxon>Pseudomonadota</taxon>
        <taxon>Gammaproteobacteria</taxon>
        <taxon>Vibrionales</taxon>
        <taxon>Vibrionaceae</taxon>
        <taxon>Photobacterium</taxon>
    </lineage>
</organism>
<feature type="transmembrane region" description="Helical" evidence="1">
    <location>
        <begin position="12"/>
        <end position="31"/>
    </location>
</feature>
<dbReference type="EMBL" id="PYOU01000032">
    <property type="protein sequence ID" value="PSX01662.1"/>
    <property type="molecule type" value="Genomic_DNA"/>
</dbReference>
<dbReference type="Proteomes" id="UP000240989">
    <property type="component" value="Unassembled WGS sequence"/>
</dbReference>
<gene>
    <name evidence="2" type="ORF">C0W27_21990</name>
</gene>
<keyword evidence="1" id="KW-1133">Transmembrane helix</keyword>
<keyword evidence="3" id="KW-1185">Reference proteome</keyword>
<protein>
    <submittedName>
        <fullName evidence="2">Uncharacterized protein</fullName>
    </submittedName>
</protein>
<keyword evidence="1" id="KW-0812">Transmembrane</keyword>
<comment type="caution">
    <text evidence="2">The sequence shown here is derived from an EMBL/GenBank/DDBJ whole genome shotgun (WGS) entry which is preliminary data.</text>
</comment>
<keyword evidence="1" id="KW-0472">Membrane</keyword>
<evidence type="ECO:0000256" key="1">
    <source>
        <dbReference type="SAM" id="Phobius"/>
    </source>
</evidence>
<reference evidence="2 3" key="1">
    <citation type="submission" date="2018-01" db="EMBL/GenBank/DDBJ databases">
        <title>Whole genome sequencing of Histamine producing bacteria.</title>
        <authorList>
            <person name="Butler K."/>
        </authorList>
    </citation>
    <scope>NUCLEOTIDE SEQUENCE [LARGE SCALE GENOMIC DNA]</scope>
    <source>
        <strain evidence="2 3">A6-1</strain>
    </source>
</reference>
<accession>A0ABX5GYM9</accession>